<gene>
    <name evidence="1" type="ORF">RchiOBHm_Chr2g0113461</name>
</gene>
<dbReference type="AlphaFoldDB" id="A0A2P6RQM1"/>
<dbReference type="STRING" id="74649.A0A2P6RQM1"/>
<evidence type="ECO:0000313" key="2">
    <source>
        <dbReference type="Proteomes" id="UP000238479"/>
    </source>
</evidence>
<evidence type="ECO:0000313" key="1">
    <source>
        <dbReference type="EMBL" id="PRQ48681.1"/>
    </source>
</evidence>
<protein>
    <submittedName>
        <fullName evidence="1">Uncharacterized protein</fullName>
    </submittedName>
</protein>
<dbReference type="Proteomes" id="UP000238479">
    <property type="component" value="Chromosome 2"/>
</dbReference>
<organism evidence="1 2">
    <name type="scientific">Rosa chinensis</name>
    <name type="common">China rose</name>
    <dbReference type="NCBI Taxonomy" id="74649"/>
    <lineage>
        <taxon>Eukaryota</taxon>
        <taxon>Viridiplantae</taxon>
        <taxon>Streptophyta</taxon>
        <taxon>Embryophyta</taxon>
        <taxon>Tracheophyta</taxon>
        <taxon>Spermatophyta</taxon>
        <taxon>Magnoliopsida</taxon>
        <taxon>eudicotyledons</taxon>
        <taxon>Gunneridae</taxon>
        <taxon>Pentapetalae</taxon>
        <taxon>rosids</taxon>
        <taxon>fabids</taxon>
        <taxon>Rosales</taxon>
        <taxon>Rosaceae</taxon>
        <taxon>Rosoideae</taxon>
        <taxon>Rosoideae incertae sedis</taxon>
        <taxon>Rosa</taxon>
    </lineage>
</organism>
<proteinExistence type="predicted"/>
<dbReference type="EMBL" id="PDCK01000040">
    <property type="protein sequence ID" value="PRQ48681.1"/>
    <property type="molecule type" value="Genomic_DNA"/>
</dbReference>
<comment type="caution">
    <text evidence="1">The sequence shown here is derived from an EMBL/GenBank/DDBJ whole genome shotgun (WGS) entry which is preliminary data.</text>
</comment>
<accession>A0A2P6RQM1</accession>
<sequence length="117" mass="13279">MLWASSPSKLRFSFDILDYRFVYESLDFDSISGQDFALEDGATFCSAYPFSGVAENLVLQEKLSHYLDPEDPELCCWRHPELENGADDITVGAVHRQQKDKVVVLEVTTMSRSVPKK</sequence>
<name>A0A2P6RQM1_ROSCH</name>
<dbReference type="Gramene" id="PRQ48681">
    <property type="protein sequence ID" value="PRQ48681"/>
    <property type="gene ID" value="RchiOBHm_Chr2g0113461"/>
</dbReference>
<reference evidence="1 2" key="1">
    <citation type="journal article" date="2018" name="Nat. Genet.">
        <title>The Rosa genome provides new insights in the design of modern roses.</title>
        <authorList>
            <person name="Bendahmane M."/>
        </authorList>
    </citation>
    <scope>NUCLEOTIDE SEQUENCE [LARGE SCALE GENOMIC DNA]</scope>
    <source>
        <strain evidence="2">cv. Old Blush</strain>
    </source>
</reference>
<keyword evidence="2" id="KW-1185">Reference proteome</keyword>